<keyword evidence="1" id="KW-0808">Transferase</keyword>
<keyword evidence="2" id="KW-1185">Reference proteome</keyword>
<organism evidence="1 2">
    <name type="scientific">Sporosarcina soli</name>
    <dbReference type="NCBI Taxonomy" id="334736"/>
    <lineage>
        <taxon>Bacteria</taxon>
        <taxon>Bacillati</taxon>
        <taxon>Bacillota</taxon>
        <taxon>Bacilli</taxon>
        <taxon>Bacillales</taxon>
        <taxon>Caryophanaceae</taxon>
        <taxon>Sporosarcina</taxon>
    </lineage>
</organism>
<reference evidence="2" key="1">
    <citation type="journal article" date="2019" name="Int. J. Syst. Evol. Microbiol.">
        <title>The Global Catalogue of Microorganisms (GCM) 10K type strain sequencing project: providing services to taxonomists for standard genome sequencing and annotation.</title>
        <authorList>
            <consortium name="The Broad Institute Genomics Platform"/>
            <consortium name="The Broad Institute Genome Sequencing Center for Infectious Disease"/>
            <person name="Wu L."/>
            <person name="Ma J."/>
        </authorList>
    </citation>
    <scope>NUCLEOTIDE SEQUENCE [LARGE SCALE GENOMIC DNA]</scope>
    <source>
        <strain evidence="2">CGMCC 4.1434</strain>
    </source>
</reference>
<accession>A0ABW0TLI5</accession>
<evidence type="ECO:0000313" key="1">
    <source>
        <dbReference type="EMBL" id="MFC5589243.1"/>
    </source>
</evidence>
<comment type="caution">
    <text evidence="1">The sequence shown here is derived from an EMBL/GenBank/DDBJ whole genome shotgun (WGS) entry which is preliminary data.</text>
</comment>
<dbReference type="RefSeq" id="WP_381433593.1">
    <property type="nucleotide sequence ID" value="NZ_JBHSNO010000005.1"/>
</dbReference>
<proteinExistence type="predicted"/>
<name>A0ABW0TLI5_9BACL</name>
<dbReference type="EMBL" id="JBHSNO010000005">
    <property type="protein sequence ID" value="MFC5589243.1"/>
    <property type="molecule type" value="Genomic_DNA"/>
</dbReference>
<gene>
    <name evidence="1" type="ORF">ACFPRA_10110</name>
</gene>
<protein>
    <submittedName>
        <fullName evidence="1">Glycosyl transferase</fullName>
    </submittedName>
</protein>
<evidence type="ECO:0000313" key="2">
    <source>
        <dbReference type="Proteomes" id="UP001596109"/>
    </source>
</evidence>
<dbReference type="GO" id="GO:0016740">
    <property type="term" value="F:transferase activity"/>
    <property type="evidence" value="ECO:0007669"/>
    <property type="project" value="UniProtKB-KW"/>
</dbReference>
<sequence>MFGSSNTTVAEFAIVNEVNKNSIVIENWGGEITEIDISSTNDFTFEENKDYFISYEILKNKKAVLISAETSEN</sequence>
<dbReference type="Proteomes" id="UP001596109">
    <property type="component" value="Unassembled WGS sequence"/>
</dbReference>